<dbReference type="SUPFAM" id="SSF160544">
    <property type="entry name" value="EscU C-terminal domain-like"/>
    <property type="match status" value="1"/>
</dbReference>
<reference evidence="5 6" key="1">
    <citation type="submission" date="2016-10" db="EMBL/GenBank/DDBJ databases">
        <authorList>
            <person name="Varghese N."/>
            <person name="Submissions S."/>
        </authorList>
    </citation>
    <scope>NUCLEOTIDE SEQUENCE [LARGE SCALE GENOMIC DNA]</scope>
    <source>
        <strain evidence="5 6">DSM 16525</strain>
    </source>
</reference>
<comment type="similarity">
    <text evidence="1">Belongs to the type III secretion exporter family.</text>
</comment>
<evidence type="ECO:0000313" key="4">
    <source>
        <dbReference type="EMBL" id="GEN06568.1"/>
    </source>
</evidence>
<feature type="region of interest" description="Disordered" evidence="2">
    <location>
        <begin position="1"/>
        <end position="22"/>
    </location>
</feature>
<evidence type="ECO:0000256" key="1">
    <source>
        <dbReference type="ARBA" id="ARBA00010690"/>
    </source>
</evidence>
<dbReference type="Proteomes" id="UP000321514">
    <property type="component" value="Unassembled WGS sequence"/>
</dbReference>
<reference evidence="4 7" key="2">
    <citation type="submission" date="2019-07" db="EMBL/GenBank/DDBJ databases">
        <title>Whole genome shotgun sequence of Myxococcus fulvus NBRC 100333.</title>
        <authorList>
            <person name="Hosoyama A."/>
            <person name="Uohara A."/>
            <person name="Ohji S."/>
            <person name="Ichikawa N."/>
        </authorList>
    </citation>
    <scope>NUCLEOTIDE SEQUENCE [LARGE SCALE GENOMIC DNA]</scope>
    <source>
        <strain evidence="4 7">NBRC 100333</strain>
    </source>
</reference>
<feature type="transmembrane region" description="Helical" evidence="3">
    <location>
        <begin position="181"/>
        <end position="200"/>
    </location>
</feature>
<dbReference type="Gene3D" id="3.40.1690.10">
    <property type="entry name" value="secretion proteins EscU"/>
    <property type="match status" value="1"/>
</dbReference>
<evidence type="ECO:0000256" key="2">
    <source>
        <dbReference type="SAM" id="MobiDB-lite"/>
    </source>
</evidence>
<sequence>MSGEKTEQPSAKRLREARRKGQIPRSRLLSSSAVTLGGVLGFMAGSVPQVARLQDWTARLFLEQQGAGAWEEGLWIFMGMSGPVLGGALIASLGVSVATVGFEMNPEHVAPQWERVSPAAGMKRLFSVKPWLEMGKALVVVAVVAMFVWSEVEELGPEVLRTAWLAGSEGLPRMLGRIEGLVHTLAWVLVVLGVGDYLLARRSHFRELRMSREELKREHKESEGDPRHKGQRKALHRQLAQGGPARGVARATAVVVNPTHLAVALRYDTQECEAPYLVAKAREQEALALREEARRLGIPVVRDIPLARSLIHYDLGEPIPEELYQAAAVVLRTAMEARVADESSRRRSS</sequence>
<dbReference type="Proteomes" id="UP000183760">
    <property type="component" value="Unassembled WGS sequence"/>
</dbReference>
<keyword evidence="3" id="KW-0472">Membrane</keyword>
<dbReference type="GO" id="GO:0009306">
    <property type="term" value="P:protein secretion"/>
    <property type="evidence" value="ECO:0007669"/>
    <property type="project" value="InterPro"/>
</dbReference>
<organism evidence="4 7">
    <name type="scientific">Myxococcus fulvus</name>
    <dbReference type="NCBI Taxonomy" id="33"/>
    <lineage>
        <taxon>Bacteria</taxon>
        <taxon>Pseudomonadati</taxon>
        <taxon>Myxococcota</taxon>
        <taxon>Myxococcia</taxon>
        <taxon>Myxococcales</taxon>
        <taxon>Cystobacterineae</taxon>
        <taxon>Myxococcaceae</taxon>
        <taxon>Myxococcus</taxon>
    </lineage>
</organism>
<evidence type="ECO:0000313" key="7">
    <source>
        <dbReference type="Proteomes" id="UP000321514"/>
    </source>
</evidence>
<dbReference type="InterPro" id="IPR006135">
    <property type="entry name" value="T3SS_substrate_exporter"/>
</dbReference>
<feature type="region of interest" description="Disordered" evidence="2">
    <location>
        <begin position="213"/>
        <end position="233"/>
    </location>
</feature>
<dbReference type="InterPro" id="IPR029025">
    <property type="entry name" value="T3SS_substrate_exporter_C"/>
</dbReference>
<name>A0A511SZH9_MYXFU</name>
<evidence type="ECO:0000313" key="6">
    <source>
        <dbReference type="Proteomes" id="UP000183760"/>
    </source>
</evidence>
<dbReference type="OrthoDB" id="9807950at2"/>
<protein>
    <submittedName>
        <fullName evidence="5">Type III secretion protein U</fullName>
    </submittedName>
    <submittedName>
        <fullName evidence="4">Type III secretion system protein HrcU</fullName>
    </submittedName>
</protein>
<evidence type="ECO:0000256" key="3">
    <source>
        <dbReference type="SAM" id="Phobius"/>
    </source>
</evidence>
<feature type="transmembrane region" description="Helical" evidence="3">
    <location>
        <begin position="74"/>
        <end position="102"/>
    </location>
</feature>
<feature type="transmembrane region" description="Helical" evidence="3">
    <location>
        <begin position="28"/>
        <end position="47"/>
    </location>
</feature>
<dbReference type="PANTHER" id="PTHR30531">
    <property type="entry name" value="FLAGELLAR BIOSYNTHETIC PROTEIN FLHB"/>
    <property type="match status" value="1"/>
</dbReference>
<dbReference type="PRINTS" id="PR00950">
    <property type="entry name" value="TYPE3IMSPROT"/>
</dbReference>
<dbReference type="RefSeq" id="WP_074950538.1">
    <property type="nucleotide sequence ID" value="NZ_BJXR01000016.1"/>
</dbReference>
<evidence type="ECO:0000313" key="5">
    <source>
        <dbReference type="EMBL" id="SET45002.1"/>
    </source>
</evidence>
<gene>
    <name evidence="4" type="ORF">MFU01_16050</name>
    <name evidence="5" type="ORF">SAMN05443572_102321</name>
</gene>
<dbReference type="GO" id="GO:0005886">
    <property type="term" value="C:plasma membrane"/>
    <property type="evidence" value="ECO:0007669"/>
    <property type="project" value="TreeGrafter"/>
</dbReference>
<dbReference type="EMBL" id="BJXR01000016">
    <property type="protein sequence ID" value="GEN06568.1"/>
    <property type="molecule type" value="Genomic_DNA"/>
</dbReference>
<dbReference type="PANTHER" id="PTHR30531:SF12">
    <property type="entry name" value="FLAGELLAR BIOSYNTHETIC PROTEIN FLHB"/>
    <property type="match status" value="1"/>
</dbReference>
<dbReference type="STRING" id="1334629.MFUL124B02_32885"/>
<feature type="compositionally biased region" description="Basic and acidic residues" evidence="2">
    <location>
        <begin position="213"/>
        <end position="228"/>
    </location>
</feature>
<keyword evidence="3" id="KW-1133">Transmembrane helix</keyword>
<dbReference type="Pfam" id="PF01312">
    <property type="entry name" value="Bac_export_2"/>
    <property type="match status" value="1"/>
</dbReference>
<keyword evidence="6" id="KW-1185">Reference proteome</keyword>
<proteinExistence type="inferred from homology"/>
<dbReference type="EMBL" id="FOIB01000002">
    <property type="protein sequence ID" value="SET45002.1"/>
    <property type="molecule type" value="Genomic_DNA"/>
</dbReference>
<accession>A0A511SZH9</accession>
<comment type="caution">
    <text evidence="4">The sequence shown here is derived from an EMBL/GenBank/DDBJ whole genome shotgun (WGS) entry which is preliminary data.</text>
</comment>
<dbReference type="AlphaFoldDB" id="A0A511SZH9"/>
<keyword evidence="3" id="KW-0812">Transmembrane</keyword>